<feature type="transmembrane region" description="Helical" evidence="8">
    <location>
        <begin position="177"/>
        <end position="197"/>
    </location>
</feature>
<keyword evidence="6 8" id="KW-0472">Membrane</keyword>
<feature type="transmembrane region" description="Helical" evidence="8">
    <location>
        <begin position="432"/>
        <end position="452"/>
    </location>
</feature>
<evidence type="ECO:0000313" key="10">
    <source>
        <dbReference type="EMBL" id="KAL1584634.1"/>
    </source>
</evidence>
<dbReference type="Gene3D" id="1.20.1250.20">
    <property type="entry name" value="MFS general substrate transporter like domains"/>
    <property type="match status" value="1"/>
</dbReference>
<evidence type="ECO:0000256" key="4">
    <source>
        <dbReference type="ARBA" id="ARBA00022692"/>
    </source>
</evidence>
<dbReference type="Proteomes" id="UP000803884">
    <property type="component" value="Unassembled WGS sequence"/>
</dbReference>
<comment type="caution">
    <text evidence="10">The sequence shown here is derived from an EMBL/GenBank/DDBJ whole genome shotgun (WGS) entry which is preliminary data.</text>
</comment>
<keyword evidence="3 7" id="KW-0813">Transport</keyword>
<sequence length="519" mass="56972">MGFLDTTGSLRGRALRWAITACSCQAFLLLGFDQGVMSGLIGADNQFGRDFNNPDANTQGIITSIYDIGCAIGCLFCFVYGERFGRKRMIIAGGTTMIVGTVLLGSATTLAQLLVGRVVTGIGNGFNSATIPVYQSEMSKPEIRGTLLCAQGTLTILGLCIAYWLDYGMSFVDGPAQWRFPISFQAFFAICLVIQVLPLPETPRWLIEHGRTTDGSRILAALRSKDSTTDDEEIVYQRRAIETALELESAGGPFQYKELLQGGKLQNLRRMILCGMVNLMQQFTGSNVINYYAPTVYQNAMNLERNLSLILGGCTSLTYLIGSIIPLFTADRFGRRSLLMFSAVGLCFCFAMAAILLSLGTVSAAYGATAMVFIFQIFMGAGWLPMPWFYPSEITTTRIRSRGQAFGGFINWMSVFAVVQITPIAIQNIDYRTFIIFAVFNALWVPIVYCFFPETSGLQLEDVDHLFEKGGLTGGVFKAKGGMTVQPGWHTSHPNMEGVEKIPEEAMGVENVREKSMDV</sequence>
<name>A0AB34KHM9_9PEZI</name>
<dbReference type="Pfam" id="PF00083">
    <property type="entry name" value="Sugar_tr"/>
    <property type="match status" value="1"/>
</dbReference>
<evidence type="ECO:0000313" key="11">
    <source>
        <dbReference type="Proteomes" id="UP000803884"/>
    </source>
</evidence>
<dbReference type="InterPro" id="IPR005829">
    <property type="entry name" value="Sugar_transporter_CS"/>
</dbReference>
<evidence type="ECO:0000259" key="9">
    <source>
        <dbReference type="PROSITE" id="PS50850"/>
    </source>
</evidence>
<evidence type="ECO:0000256" key="7">
    <source>
        <dbReference type="RuleBase" id="RU003346"/>
    </source>
</evidence>
<dbReference type="FunFam" id="1.20.1250.20:FF:000090">
    <property type="entry name" value="MFS sugar transporter, putative"/>
    <property type="match status" value="1"/>
</dbReference>
<dbReference type="InterPro" id="IPR005828">
    <property type="entry name" value="MFS_sugar_transport-like"/>
</dbReference>
<keyword evidence="5 8" id="KW-1133">Transmembrane helix</keyword>
<feature type="transmembrane region" description="Helical" evidence="8">
    <location>
        <begin position="61"/>
        <end position="80"/>
    </location>
</feature>
<accession>A0AB34KHM9</accession>
<dbReference type="GO" id="GO:0005351">
    <property type="term" value="F:carbohydrate:proton symporter activity"/>
    <property type="evidence" value="ECO:0007669"/>
    <property type="project" value="TreeGrafter"/>
</dbReference>
<feature type="transmembrane region" description="Helical" evidence="8">
    <location>
        <begin position="146"/>
        <end position="165"/>
    </location>
</feature>
<protein>
    <recommendedName>
        <fullName evidence="9">Major facilitator superfamily (MFS) profile domain-containing protein</fullName>
    </recommendedName>
</protein>
<gene>
    <name evidence="10" type="ORF">WHR41_06928</name>
</gene>
<feature type="transmembrane region" description="Helical" evidence="8">
    <location>
        <begin position="405"/>
        <end position="426"/>
    </location>
</feature>
<evidence type="ECO:0000256" key="5">
    <source>
        <dbReference type="ARBA" id="ARBA00022989"/>
    </source>
</evidence>
<dbReference type="SUPFAM" id="SSF103473">
    <property type="entry name" value="MFS general substrate transporter"/>
    <property type="match status" value="1"/>
</dbReference>
<dbReference type="PROSITE" id="PS50850">
    <property type="entry name" value="MFS"/>
    <property type="match status" value="1"/>
</dbReference>
<dbReference type="AlphaFoldDB" id="A0AB34KHM9"/>
<organism evidence="10 11">
    <name type="scientific">Cladosporium halotolerans</name>
    <dbReference type="NCBI Taxonomy" id="1052096"/>
    <lineage>
        <taxon>Eukaryota</taxon>
        <taxon>Fungi</taxon>
        <taxon>Dikarya</taxon>
        <taxon>Ascomycota</taxon>
        <taxon>Pezizomycotina</taxon>
        <taxon>Dothideomycetes</taxon>
        <taxon>Dothideomycetidae</taxon>
        <taxon>Cladosporiales</taxon>
        <taxon>Cladosporiaceae</taxon>
        <taxon>Cladosporium</taxon>
    </lineage>
</organism>
<dbReference type="InterPro" id="IPR003663">
    <property type="entry name" value="Sugar/inositol_transpt"/>
</dbReference>
<comment type="subcellular location">
    <subcellularLocation>
        <location evidence="1">Membrane</location>
        <topology evidence="1">Multi-pass membrane protein</topology>
    </subcellularLocation>
</comment>
<dbReference type="GO" id="GO:0016020">
    <property type="term" value="C:membrane"/>
    <property type="evidence" value="ECO:0007669"/>
    <property type="project" value="UniProtKB-SubCell"/>
</dbReference>
<feature type="transmembrane region" description="Helical" evidence="8">
    <location>
        <begin position="365"/>
        <end position="384"/>
    </location>
</feature>
<dbReference type="EMBL" id="JAAQHG020000024">
    <property type="protein sequence ID" value="KAL1584634.1"/>
    <property type="molecule type" value="Genomic_DNA"/>
</dbReference>
<keyword evidence="4 8" id="KW-0812">Transmembrane</keyword>
<comment type="similarity">
    <text evidence="2 7">Belongs to the major facilitator superfamily. Sugar transporter (TC 2.A.1.1) family.</text>
</comment>
<dbReference type="RefSeq" id="XP_069227740.1">
    <property type="nucleotide sequence ID" value="XM_069375533.1"/>
</dbReference>
<dbReference type="NCBIfam" id="TIGR00879">
    <property type="entry name" value="SP"/>
    <property type="match status" value="1"/>
</dbReference>
<dbReference type="PANTHER" id="PTHR48022">
    <property type="entry name" value="PLASTIDIC GLUCOSE TRANSPORTER 4"/>
    <property type="match status" value="1"/>
</dbReference>
<feature type="domain" description="Major facilitator superfamily (MFS) profile" evidence="9">
    <location>
        <begin position="19"/>
        <end position="456"/>
    </location>
</feature>
<evidence type="ECO:0000256" key="2">
    <source>
        <dbReference type="ARBA" id="ARBA00010992"/>
    </source>
</evidence>
<reference evidence="10 11" key="1">
    <citation type="journal article" date="2020" name="Microbiol. Resour. Announc.">
        <title>Draft Genome Sequence of a Cladosporium Species Isolated from the Mesophotic Ascidian Didemnum maculosum.</title>
        <authorList>
            <person name="Gioti A."/>
            <person name="Siaperas R."/>
            <person name="Nikolaivits E."/>
            <person name="Le Goff G."/>
            <person name="Ouazzani J."/>
            <person name="Kotoulas G."/>
            <person name="Topakas E."/>
        </authorList>
    </citation>
    <scope>NUCLEOTIDE SEQUENCE [LARGE SCALE GENOMIC DNA]</scope>
    <source>
        <strain evidence="10 11">TM138-S3</strain>
    </source>
</reference>
<evidence type="ECO:0000256" key="3">
    <source>
        <dbReference type="ARBA" id="ARBA00022448"/>
    </source>
</evidence>
<proteinExistence type="inferred from homology"/>
<evidence type="ECO:0000256" key="6">
    <source>
        <dbReference type="ARBA" id="ARBA00023136"/>
    </source>
</evidence>
<dbReference type="InterPro" id="IPR036259">
    <property type="entry name" value="MFS_trans_sf"/>
</dbReference>
<dbReference type="PANTHER" id="PTHR48022:SF28">
    <property type="entry name" value="MAJOR FACILITATOR SUPERFAMILY (MFS) PROFILE DOMAIN-CONTAINING PROTEIN-RELATED"/>
    <property type="match status" value="1"/>
</dbReference>
<dbReference type="InterPro" id="IPR020846">
    <property type="entry name" value="MFS_dom"/>
</dbReference>
<keyword evidence="11" id="KW-1185">Reference proteome</keyword>
<evidence type="ECO:0000256" key="1">
    <source>
        <dbReference type="ARBA" id="ARBA00004141"/>
    </source>
</evidence>
<feature type="transmembrane region" description="Helical" evidence="8">
    <location>
        <begin position="309"/>
        <end position="330"/>
    </location>
</feature>
<dbReference type="PROSITE" id="PS00217">
    <property type="entry name" value="SUGAR_TRANSPORT_2"/>
    <property type="match status" value="1"/>
</dbReference>
<feature type="transmembrane region" description="Helical" evidence="8">
    <location>
        <begin position="17"/>
        <end position="41"/>
    </location>
</feature>
<dbReference type="PRINTS" id="PR00171">
    <property type="entry name" value="SUGRTRNSPORT"/>
</dbReference>
<feature type="transmembrane region" description="Helical" evidence="8">
    <location>
        <begin position="337"/>
        <end position="359"/>
    </location>
</feature>
<dbReference type="GeneID" id="96008371"/>
<dbReference type="InterPro" id="IPR050360">
    <property type="entry name" value="MFS_Sugar_Transporters"/>
</dbReference>
<evidence type="ECO:0000256" key="8">
    <source>
        <dbReference type="SAM" id="Phobius"/>
    </source>
</evidence>